<evidence type="ECO:0000259" key="14">
    <source>
        <dbReference type="Pfam" id="PF07715"/>
    </source>
</evidence>
<keyword evidence="6 11" id="KW-0798">TonB box</keyword>
<reference evidence="15 16" key="1">
    <citation type="submission" date="2018-02" db="EMBL/GenBank/DDBJ databases">
        <title>Solimicrobium silvestre gen. nov., sp. nov., isolated from alpine forest soil.</title>
        <authorList>
            <person name="Margesin R."/>
            <person name="Albuquerque L."/>
            <person name="Zhang D.-C."/>
            <person name="Froufe H.J.C."/>
            <person name="Severino R."/>
            <person name="Roxo I."/>
            <person name="Egas C."/>
            <person name="Da Costa M.S."/>
        </authorList>
    </citation>
    <scope>NUCLEOTIDE SEQUENCE [LARGE SCALE GENOMIC DNA]</scope>
    <source>
        <strain evidence="15 16">S20-91</strain>
    </source>
</reference>
<evidence type="ECO:0000256" key="5">
    <source>
        <dbReference type="ARBA" id="ARBA00022692"/>
    </source>
</evidence>
<sequence>MKYEQKVGVTAVQLALALLASSAMISAHAQQAQDADVHVEKVYVTGSNIKTIDAETASPVQIIKREDIARQGVTNISDLIANTAASSSQGNLTDISGNGSFAPGGSEVSLRNLGAQSTLVLVNGRRIASFGFANFTEVFSNVDSIPIDAVERVEILKSGASAIYGSDAVAGVINIITRQNFQGVEVNADGQKSLQSHTFGTNKASITAGFGDYANDGFNILVNADVFKRQSVMWSDVQQYTNPSLISTSSAYGALSTYSHGNLIDGANSAPLPGCDPSLIQGGLCKYNRSQQSQAVPDANRINFYSTGTFNLGGGTQAFTEVSLSRGKTDYIAPVPLYGAQAPVTWGNPSTGQPLTFNYLGLSLNDPINTTGDDGSELRFRFLDAPSYNDVVGTQYRVLGGLRGTVNAFDWETAAGIMGSKVTSTTQGAFSSSGFIQEIGNYNNFYPNSNPNVGLSYNATDPNFFNQPGGYRAGGQNSATVLNTLFPKFVSTGQTQAEFVDAKITGPIYSLPAGQINVAIGGELRHESMILGDSNNLQTGDIVGYGISEANSSRNIESLYSEFNIPVLKNFEVIPALRLDKYPNLSSHFSPKLAALYSPTDSLKIRASLEHGFRAPNLIESANSKKFAFDSGVQDPLRCAQATQLSNDLYTAANNPALTPTQASLIAARALAVQGNECSVSVPDQVSNNPELKPETAKSYSLGLVFEPVKGYATSVDFFSIDRSNVIGLQGAQQLVNDAATGNTPAGSTVIRRPLNTAADQSFSSNDPALGGQNDFTVYGVNSGSLQQIVRAMQNISEQKTSGLDIAFQGKQSLGEYGNFREILDSTYTLKFYDTSVSTLSDNLVGSYLIPHFAGSLTLVWDFKKFSNSLRFNYTGGYNEQAGLPDTAWNLAGCAGNNLTAAQCRVASNRTTDYAISYTGIQNLTLGLNIINLFQQKAPVDVKAFGVGATFGTNMQDAEGRMLNLSVNYKFK</sequence>
<evidence type="ECO:0000256" key="3">
    <source>
        <dbReference type="ARBA" id="ARBA00022448"/>
    </source>
</evidence>
<dbReference type="Pfam" id="PF07715">
    <property type="entry name" value="Plug"/>
    <property type="match status" value="1"/>
</dbReference>
<keyword evidence="16" id="KW-1185">Reference proteome</keyword>
<keyword evidence="4 10" id="KW-1134">Transmembrane beta strand</keyword>
<name>A0A2S9GTQ4_9BURK</name>
<keyword evidence="5 10" id="KW-0812">Transmembrane</keyword>
<keyword evidence="12" id="KW-0732">Signal</keyword>
<feature type="signal peptide" evidence="12">
    <location>
        <begin position="1"/>
        <end position="29"/>
    </location>
</feature>
<evidence type="ECO:0000256" key="6">
    <source>
        <dbReference type="ARBA" id="ARBA00023077"/>
    </source>
</evidence>
<evidence type="ECO:0000259" key="13">
    <source>
        <dbReference type="Pfam" id="PF00593"/>
    </source>
</evidence>
<keyword evidence="8 15" id="KW-0675">Receptor</keyword>
<accession>A0A2S9GTQ4</accession>
<evidence type="ECO:0000256" key="9">
    <source>
        <dbReference type="ARBA" id="ARBA00023237"/>
    </source>
</evidence>
<comment type="subcellular location">
    <subcellularLocation>
        <location evidence="1 10">Cell outer membrane</location>
        <topology evidence="1 10">Multi-pass membrane protein</topology>
    </subcellularLocation>
</comment>
<keyword evidence="3 10" id="KW-0813">Transport</keyword>
<evidence type="ECO:0000256" key="7">
    <source>
        <dbReference type="ARBA" id="ARBA00023136"/>
    </source>
</evidence>
<dbReference type="RefSeq" id="WP_105533922.1">
    <property type="nucleotide sequence ID" value="NZ_PUGF01000029.1"/>
</dbReference>
<comment type="similarity">
    <text evidence="2 10 11">Belongs to the TonB-dependent receptor family.</text>
</comment>
<evidence type="ECO:0000256" key="11">
    <source>
        <dbReference type="RuleBase" id="RU003357"/>
    </source>
</evidence>
<keyword evidence="9 10" id="KW-0998">Cell outer membrane</keyword>
<dbReference type="InterPro" id="IPR012910">
    <property type="entry name" value="Plug_dom"/>
</dbReference>
<dbReference type="SUPFAM" id="SSF56935">
    <property type="entry name" value="Porins"/>
    <property type="match status" value="1"/>
</dbReference>
<comment type="caution">
    <text evidence="15">The sequence shown here is derived from an EMBL/GenBank/DDBJ whole genome shotgun (WGS) entry which is preliminary data.</text>
</comment>
<dbReference type="InterPro" id="IPR039426">
    <property type="entry name" value="TonB-dep_rcpt-like"/>
</dbReference>
<gene>
    <name evidence="15" type="ORF">S2091_4193</name>
</gene>
<feature type="domain" description="TonB-dependent receptor plug" evidence="14">
    <location>
        <begin position="55"/>
        <end position="172"/>
    </location>
</feature>
<dbReference type="PANTHER" id="PTHR47234">
    <property type="match status" value="1"/>
</dbReference>
<evidence type="ECO:0000256" key="4">
    <source>
        <dbReference type="ARBA" id="ARBA00022452"/>
    </source>
</evidence>
<dbReference type="PROSITE" id="PS52016">
    <property type="entry name" value="TONB_DEPENDENT_REC_3"/>
    <property type="match status" value="1"/>
</dbReference>
<evidence type="ECO:0000256" key="2">
    <source>
        <dbReference type="ARBA" id="ARBA00009810"/>
    </source>
</evidence>
<feature type="domain" description="TonB-dependent receptor-like beta-barrel" evidence="13">
    <location>
        <begin position="441"/>
        <end position="933"/>
    </location>
</feature>
<protein>
    <submittedName>
        <fullName evidence="15">TonB-dependent Receptor Plug Domain</fullName>
    </submittedName>
</protein>
<evidence type="ECO:0000256" key="12">
    <source>
        <dbReference type="SAM" id="SignalP"/>
    </source>
</evidence>
<dbReference type="InterPro" id="IPR036942">
    <property type="entry name" value="Beta-barrel_TonB_sf"/>
</dbReference>
<evidence type="ECO:0000256" key="1">
    <source>
        <dbReference type="ARBA" id="ARBA00004571"/>
    </source>
</evidence>
<evidence type="ECO:0000313" key="15">
    <source>
        <dbReference type="EMBL" id="PRC91097.1"/>
    </source>
</evidence>
<organism evidence="15 16">
    <name type="scientific">Solimicrobium silvestre</name>
    <dbReference type="NCBI Taxonomy" id="2099400"/>
    <lineage>
        <taxon>Bacteria</taxon>
        <taxon>Pseudomonadati</taxon>
        <taxon>Pseudomonadota</taxon>
        <taxon>Betaproteobacteria</taxon>
        <taxon>Burkholderiales</taxon>
        <taxon>Oxalobacteraceae</taxon>
        <taxon>Solimicrobium</taxon>
    </lineage>
</organism>
<dbReference type="OrthoDB" id="8530571at2"/>
<evidence type="ECO:0000256" key="10">
    <source>
        <dbReference type="PROSITE-ProRule" id="PRU01360"/>
    </source>
</evidence>
<feature type="chain" id="PRO_5015655576" evidence="12">
    <location>
        <begin position="30"/>
        <end position="972"/>
    </location>
</feature>
<dbReference type="Gene3D" id="2.40.170.20">
    <property type="entry name" value="TonB-dependent receptor, beta-barrel domain"/>
    <property type="match status" value="1"/>
</dbReference>
<dbReference type="InterPro" id="IPR000531">
    <property type="entry name" value="Beta-barrel_TonB"/>
</dbReference>
<dbReference type="GO" id="GO:0009279">
    <property type="term" value="C:cell outer membrane"/>
    <property type="evidence" value="ECO:0007669"/>
    <property type="project" value="UniProtKB-SubCell"/>
</dbReference>
<dbReference type="PANTHER" id="PTHR47234:SF2">
    <property type="entry name" value="TONB-DEPENDENT RECEPTOR"/>
    <property type="match status" value="1"/>
</dbReference>
<dbReference type="InterPro" id="IPR037066">
    <property type="entry name" value="Plug_dom_sf"/>
</dbReference>
<dbReference type="EMBL" id="PUGF01000029">
    <property type="protein sequence ID" value="PRC91097.1"/>
    <property type="molecule type" value="Genomic_DNA"/>
</dbReference>
<evidence type="ECO:0000256" key="8">
    <source>
        <dbReference type="ARBA" id="ARBA00023170"/>
    </source>
</evidence>
<dbReference type="Gene3D" id="2.170.130.10">
    <property type="entry name" value="TonB-dependent receptor, plug domain"/>
    <property type="match status" value="1"/>
</dbReference>
<dbReference type="AlphaFoldDB" id="A0A2S9GTQ4"/>
<evidence type="ECO:0000313" key="16">
    <source>
        <dbReference type="Proteomes" id="UP000237839"/>
    </source>
</evidence>
<dbReference type="Pfam" id="PF00593">
    <property type="entry name" value="TonB_dep_Rec_b-barrel"/>
    <property type="match status" value="1"/>
</dbReference>
<keyword evidence="7 10" id="KW-0472">Membrane</keyword>
<proteinExistence type="inferred from homology"/>
<dbReference type="Proteomes" id="UP000237839">
    <property type="component" value="Unassembled WGS sequence"/>
</dbReference>